<evidence type="ECO:0000256" key="2">
    <source>
        <dbReference type="SAM" id="MobiDB-lite"/>
    </source>
</evidence>
<dbReference type="Pfam" id="PF25973">
    <property type="entry name" value="BSH_CzcB"/>
    <property type="match status" value="1"/>
</dbReference>
<dbReference type="InterPro" id="IPR058647">
    <property type="entry name" value="BSH_CzcB-like"/>
</dbReference>
<reference evidence="5 6" key="1">
    <citation type="submission" date="2016-11" db="EMBL/GenBank/DDBJ databases">
        <authorList>
            <person name="Varghese N."/>
            <person name="Submissions S."/>
        </authorList>
    </citation>
    <scope>NUCLEOTIDE SEQUENCE [LARGE SCALE GENOMIC DNA]</scope>
    <source>
        <strain evidence="5 6">DSM 21988</strain>
    </source>
</reference>
<evidence type="ECO:0000259" key="4">
    <source>
        <dbReference type="Pfam" id="PF25973"/>
    </source>
</evidence>
<gene>
    <name evidence="5" type="ORF">SAMN02745911_2124</name>
</gene>
<dbReference type="SUPFAM" id="SSF111369">
    <property type="entry name" value="HlyD-like secretion proteins"/>
    <property type="match status" value="1"/>
</dbReference>
<sequence>MALLRQALASIAVLAVFALVALWAFEAPGRFLLSHREALPGPLVHVVESVSRAGDKVGPTSVAAGDALSRTLVVTDAATPDRTRDRLRVIGTGQALSTVAIHPDASGLITEIRFRSGDRVQQGQVLAVLQSDAETVAVERAKIALEAAQDQVRRYRALLNSNSITSVQFDEVRRAAEAAALDLRAAEISLDDRRIVAPIGGIVGLVTIEPGSYVSSDTLVATVDDRSKLKVVISVPEAFVPEIAIGHAVTATPTTRTGRSYDGEVTALDNRIDETSRTLRAEATVDNSSDILRPGMSFTVDIAFNGQDYLSVDALAIQWERAGPFVWAVAGGEARKARIEIIERNVDRVLVASQSLRAGQPVVTEGVQQLREGAPVRVEDPEALPDVPHAPEATPTVDRDGSVERNRAGLAPAGRLADSRAAAR</sequence>
<keyword evidence="6" id="KW-1185">Reference proteome</keyword>
<feature type="region of interest" description="Disordered" evidence="2">
    <location>
        <begin position="379"/>
        <end position="424"/>
    </location>
</feature>
<dbReference type="Gene3D" id="2.40.30.170">
    <property type="match status" value="1"/>
</dbReference>
<organism evidence="5 6">
    <name type="scientific">Aureimonas altamirensis DSM 21988</name>
    <dbReference type="NCBI Taxonomy" id="1121026"/>
    <lineage>
        <taxon>Bacteria</taxon>
        <taxon>Pseudomonadati</taxon>
        <taxon>Pseudomonadota</taxon>
        <taxon>Alphaproteobacteria</taxon>
        <taxon>Hyphomicrobiales</taxon>
        <taxon>Aurantimonadaceae</taxon>
        <taxon>Aureimonas</taxon>
    </lineage>
</organism>
<dbReference type="Gene3D" id="1.10.287.470">
    <property type="entry name" value="Helix hairpin bin"/>
    <property type="match status" value="1"/>
</dbReference>
<feature type="domain" description="CzcB-like barrel-sandwich hybrid" evidence="4">
    <location>
        <begin position="98"/>
        <end position="225"/>
    </location>
</feature>
<evidence type="ECO:0000313" key="5">
    <source>
        <dbReference type="EMBL" id="SHJ24371.1"/>
    </source>
</evidence>
<dbReference type="PANTHER" id="PTHR30469">
    <property type="entry name" value="MULTIDRUG RESISTANCE PROTEIN MDTA"/>
    <property type="match status" value="1"/>
</dbReference>
<dbReference type="EMBL" id="FQZC01000002">
    <property type="protein sequence ID" value="SHJ24371.1"/>
    <property type="molecule type" value="Genomic_DNA"/>
</dbReference>
<dbReference type="NCBIfam" id="TIGR01730">
    <property type="entry name" value="RND_mfp"/>
    <property type="match status" value="1"/>
</dbReference>
<dbReference type="Pfam" id="PF25954">
    <property type="entry name" value="Beta-barrel_RND_2"/>
    <property type="match status" value="1"/>
</dbReference>
<evidence type="ECO:0000256" key="1">
    <source>
        <dbReference type="ARBA" id="ARBA00009477"/>
    </source>
</evidence>
<accession>A0ABY1IJ01</accession>
<comment type="similarity">
    <text evidence="1">Belongs to the membrane fusion protein (MFP) (TC 8.A.1) family.</text>
</comment>
<dbReference type="Gene3D" id="2.40.420.20">
    <property type="match status" value="1"/>
</dbReference>
<feature type="domain" description="CusB-like beta-barrel" evidence="3">
    <location>
        <begin position="231"/>
        <end position="303"/>
    </location>
</feature>
<dbReference type="PANTHER" id="PTHR30469:SF11">
    <property type="entry name" value="BLL4320 PROTEIN"/>
    <property type="match status" value="1"/>
</dbReference>
<dbReference type="Gene3D" id="2.40.50.100">
    <property type="match status" value="1"/>
</dbReference>
<name>A0ABY1IJ01_9HYPH</name>
<feature type="compositionally biased region" description="Basic and acidic residues" evidence="2">
    <location>
        <begin position="397"/>
        <end position="407"/>
    </location>
</feature>
<evidence type="ECO:0000259" key="3">
    <source>
        <dbReference type="Pfam" id="PF25954"/>
    </source>
</evidence>
<dbReference type="InterPro" id="IPR006143">
    <property type="entry name" value="RND_pump_MFP"/>
</dbReference>
<dbReference type="Proteomes" id="UP000184290">
    <property type="component" value="Unassembled WGS sequence"/>
</dbReference>
<comment type="caution">
    <text evidence="5">The sequence shown here is derived from an EMBL/GenBank/DDBJ whole genome shotgun (WGS) entry which is preliminary data.</text>
</comment>
<proteinExistence type="inferred from homology"/>
<evidence type="ECO:0000313" key="6">
    <source>
        <dbReference type="Proteomes" id="UP000184290"/>
    </source>
</evidence>
<dbReference type="RefSeq" id="WP_060603358.1">
    <property type="nucleotide sequence ID" value="NZ_FQZC01000002.1"/>
</dbReference>
<dbReference type="InterPro" id="IPR058792">
    <property type="entry name" value="Beta-barrel_RND_2"/>
</dbReference>
<protein>
    <submittedName>
        <fullName evidence="5">RND family efflux transporter, MFP subunit</fullName>
    </submittedName>
</protein>